<gene>
    <name evidence="1" type="ORF">CLUMA_CG008390</name>
</gene>
<proteinExistence type="predicted"/>
<accession>A0A1J1I568</accession>
<protein>
    <submittedName>
        <fullName evidence="1">CLUMA_CG008390, isoform A</fullName>
    </submittedName>
</protein>
<sequence length="70" mass="8220">MKEEFVPFPLNSCHYVFCLTYQSKLLVMENFKFSAVINDKKISREKLFDEKINLHQGENNFTEKGSVTVD</sequence>
<organism evidence="1 2">
    <name type="scientific">Clunio marinus</name>
    <dbReference type="NCBI Taxonomy" id="568069"/>
    <lineage>
        <taxon>Eukaryota</taxon>
        <taxon>Metazoa</taxon>
        <taxon>Ecdysozoa</taxon>
        <taxon>Arthropoda</taxon>
        <taxon>Hexapoda</taxon>
        <taxon>Insecta</taxon>
        <taxon>Pterygota</taxon>
        <taxon>Neoptera</taxon>
        <taxon>Endopterygota</taxon>
        <taxon>Diptera</taxon>
        <taxon>Nematocera</taxon>
        <taxon>Chironomoidea</taxon>
        <taxon>Chironomidae</taxon>
        <taxon>Clunio</taxon>
    </lineage>
</organism>
<evidence type="ECO:0000313" key="2">
    <source>
        <dbReference type="Proteomes" id="UP000183832"/>
    </source>
</evidence>
<reference evidence="1 2" key="1">
    <citation type="submission" date="2015-04" db="EMBL/GenBank/DDBJ databases">
        <authorList>
            <person name="Syromyatnikov M.Y."/>
            <person name="Popov V.N."/>
        </authorList>
    </citation>
    <scope>NUCLEOTIDE SEQUENCE [LARGE SCALE GENOMIC DNA]</scope>
</reference>
<evidence type="ECO:0000313" key="1">
    <source>
        <dbReference type="EMBL" id="CRK94898.1"/>
    </source>
</evidence>
<name>A0A1J1I568_9DIPT</name>
<dbReference type="AlphaFoldDB" id="A0A1J1I568"/>
<dbReference type="EMBL" id="CVRI01000040">
    <property type="protein sequence ID" value="CRK94898.1"/>
    <property type="molecule type" value="Genomic_DNA"/>
</dbReference>
<dbReference type="Proteomes" id="UP000183832">
    <property type="component" value="Unassembled WGS sequence"/>
</dbReference>
<keyword evidence="2" id="KW-1185">Reference proteome</keyword>